<accession>A0ABP7HIY0</accession>
<dbReference type="SUPFAM" id="SSF53474">
    <property type="entry name" value="alpha/beta-Hydrolases"/>
    <property type="match status" value="1"/>
</dbReference>
<sequence>MKKISFLFLVIISTLAYSQEIDTLSFYSKAFKEERTVYIYKPEFYKYKSDTVKLPVIYLLDGQNKWFVDPAISDIQFLRFTKEIPSAIVVVIPLKNRIKECALADLETKLPLDEFITKELDEALKKYNPNDFKISIGHSFSASFLLYSFYKHPDYYTAVIANSPFDHMKMLVDGFEQVKTIDKSKISIAIGSVEKDGAHRKKYDQLKNQYPSFFSSINTFEANYSTHNSVPIAANPTLLTKVFADFRNRYSEIAKVDMAYKLVANPGSIAEELNKIALASKVGNYNYPPEISDINGIASRYWNNKLNDYATKVYELGVKYYPNYYEFYVSLYELTHDKDSASAKNHLNKALFLLETVEGNWAGKRELIEEIKVEKTKNGW</sequence>
<reference evidence="3" key="1">
    <citation type="journal article" date="2019" name="Int. J. Syst. Evol. Microbiol.">
        <title>The Global Catalogue of Microorganisms (GCM) 10K type strain sequencing project: providing services to taxonomists for standard genome sequencing and annotation.</title>
        <authorList>
            <consortium name="The Broad Institute Genomics Platform"/>
            <consortium name="The Broad Institute Genome Sequencing Center for Infectious Disease"/>
            <person name="Wu L."/>
            <person name="Ma J."/>
        </authorList>
    </citation>
    <scope>NUCLEOTIDE SEQUENCE [LARGE SCALE GENOMIC DNA]</scope>
    <source>
        <strain evidence="3">JCM 17525</strain>
    </source>
</reference>
<dbReference type="InterPro" id="IPR029058">
    <property type="entry name" value="AB_hydrolase_fold"/>
</dbReference>
<feature type="signal peptide" evidence="1">
    <location>
        <begin position="1"/>
        <end position="18"/>
    </location>
</feature>
<proteinExistence type="predicted"/>
<dbReference type="EMBL" id="BAABBI010000004">
    <property type="protein sequence ID" value="GAA3790070.1"/>
    <property type="molecule type" value="Genomic_DNA"/>
</dbReference>
<dbReference type="Gene3D" id="3.40.50.1820">
    <property type="entry name" value="alpha/beta hydrolase"/>
    <property type="match status" value="1"/>
</dbReference>
<dbReference type="Pfam" id="PF00756">
    <property type="entry name" value="Esterase"/>
    <property type="match status" value="1"/>
</dbReference>
<dbReference type="Proteomes" id="UP001501456">
    <property type="component" value="Unassembled WGS sequence"/>
</dbReference>
<keyword evidence="3" id="KW-1185">Reference proteome</keyword>
<evidence type="ECO:0000313" key="3">
    <source>
        <dbReference type="Proteomes" id="UP001501456"/>
    </source>
</evidence>
<dbReference type="InterPro" id="IPR000801">
    <property type="entry name" value="Esterase-like"/>
</dbReference>
<evidence type="ECO:0008006" key="4">
    <source>
        <dbReference type="Google" id="ProtNLM"/>
    </source>
</evidence>
<evidence type="ECO:0000313" key="2">
    <source>
        <dbReference type="EMBL" id="GAA3790070.1"/>
    </source>
</evidence>
<gene>
    <name evidence="2" type="ORF">GCM10022271_23000</name>
</gene>
<keyword evidence="1" id="KW-0732">Signal</keyword>
<comment type="caution">
    <text evidence="2">The sequence shown here is derived from an EMBL/GenBank/DDBJ whole genome shotgun (WGS) entry which is preliminary data.</text>
</comment>
<organism evidence="2 3">
    <name type="scientific">Corallibacter vietnamensis</name>
    <dbReference type="NCBI Taxonomy" id="904130"/>
    <lineage>
        <taxon>Bacteria</taxon>
        <taxon>Pseudomonadati</taxon>
        <taxon>Bacteroidota</taxon>
        <taxon>Flavobacteriia</taxon>
        <taxon>Flavobacteriales</taxon>
        <taxon>Flavobacteriaceae</taxon>
        <taxon>Corallibacter</taxon>
    </lineage>
</organism>
<protein>
    <recommendedName>
        <fullName evidence="4">Esterase</fullName>
    </recommendedName>
</protein>
<dbReference type="RefSeq" id="WP_344730747.1">
    <property type="nucleotide sequence ID" value="NZ_BAABBI010000004.1"/>
</dbReference>
<name>A0ABP7HIY0_9FLAO</name>
<feature type="chain" id="PRO_5045393169" description="Esterase" evidence="1">
    <location>
        <begin position="19"/>
        <end position="380"/>
    </location>
</feature>
<evidence type="ECO:0000256" key="1">
    <source>
        <dbReference type="SAM" id="SignalP"/>
    </source>
</evidence>